<accession>C6L8W6</accession>
<reference evidence="1" key="1">
    <citation type="submission" date="2009-07" db="EMBL/GenBank/DDBJ databases">
        <authorList>
            <person name="Weinstock G."/>
            <person name="Sodergren E."/>
            <person name="Clifton S."/>
            <person name="Fulton L."/>
            <person name="Fulton B."/>
            <person name="Courtney L."/>
            <person name="Fronick C."/>
            <person name="Harrison M."/>
            <person name="Strong C."/>
            <person name="Farmer C."/>
            <person name="Delahaunty K."/>
            <person name="Markovic C."/>
            <person name="Hall O."/>
            <person name="Minx P."/>
            <person name="Tomlinson C."/>
            <person name="Mitreva M."/>
            <person name="Nelson J."/>
            <person name="Hou S."/>
            <person name="Wollam A."/>
            <person name="Pepin K.H."/>
            <person name="Johnson M."/>
            <person name="Bhonagiri V."/>
            <person name="Nash W.E."/>
            <person name="Warren W."/>
            <person name="Chinwalla A."/>
            <person name="Mardis E.R."/>
            <person name="Wilson R.K."/>
        </authorList>
    </citation>
    <scope>NUCLEOTIDE SEQUENCE [LARGE SCALE GENOMIC DNA]</scope>
    <source>
        <strain evidence="1">DSM 14469</strain>
    </source>
</reference>
<gene>
    <name evidence="1" type="ORF">BRYFOR_05055</name>
</gene>
<dbReference type="Proteomes" id="UP000005561">
    <property type="component" value="Unassembled WGS sequence"/>
</dbReference>
<proteinExistence type="predicted"/>
<name>C6L8W6_9FIRM</name>
<dbReference type="RefSeq" id="WP_006859857.1">
    <property type="nucleotide sequence ID" value="NZ_ACCL02000001.1"/>
</dbReference>
<dbReference type="STRING" id="168384.SAMN05660368_01686"/>
<evidence type="ECO:0000313" key="2">
    <source>
        <dbReference type="Proteomes" id="UP000005561"/>
    </source>
</evidence>
<organism evidence="1 2">
    <name type="scientific">Marvinbryantia formatexigens DSM 14469</name>
    <dbReference type="NCBI Taxonomy" id="478749"/>
    <lineage>
        <taxon>Bacteria</taxon>
        <taxon>Bacillati</taxon>
        <taxon>Bacillota</taxon>
        <taxon>Clostridia</taxon>
        <taxon>Lachnospirales</taxon>
        <taxon>Lachnospiraceae</taxon>
        <taxon>Marvinbryantia</taxon>
    </lineage>
</organism>
<evidence type="ECO:0000313" key="1">
    <source>
        <dbReference type="EMBL" id="EET62705.1"/>
    </source>
</evidence>
<keyword evidence="2" id="KW-1185">Reference proteome</keyword>
<dbReference type="AlphaFoldDB" id="C6L8W6"/>
<dbReference type="OrthoDB" id="2084516at2"/>
<dbReference type="EMBL" id="ACCL02000001">
    <property type="protein sequence ID" value="EET62705.1"/>
    <property type="molecule type" value="Genomic_DNA"/>
</dbReference>
<sequence length="87" mass="10679">MFRLWGKIWQDNRLQRDTTICDDSQDTRTHKIFRALDEICTQFDLGKPIWLDSNIREFQRHSKTRFTQDNFIEQIPFDFLEIQVIEE</sequence>
<dbReference type="eggNOG" id="ENOG5032S4Q">
    <property type="taxonomic scope" value="Bacteria"/>
</dbReference>
<comment type="caution">
    <text evidence="1">The sequence shown here is derived from an EMBL/GenBank/DDBJ whole genome shotgun (WGS) entry which is preliminary data.</text>
</comment>
<protein>
    <submittedName>
        <fullName evidence="1">Uncharacterized protein</fullName>
    </submittedName>
</protein>